<sequence>MANRCETVLPLSEDYFSVIGYKKWWFIGVDAVLTVAILLLLLDDIVFVCRTYSHEDIKTKSVWLMAVYPLSDTICTLQSIQFLPQLPGSMPVTVQLPHTPVLRKSQEPADEGEGHRIQPQNSPSVLLLLLLSHAEVNAIDFRKSFVYLTTAKVMSTIIALHGLNALHSATVLHLRSHSMAVKKLMLQLVLIFQNIQGAILNILARFDIPSCTSEFSSYSQMQEWHHLALVVEMFLLALVARIFYRRPLQLDAGLEEQSADVVSIYVTRNERAVQPLPVSSARPSLGLDFNHEGGSPTPVPAGGDVTLDQDGLERRHDSDGTEFHRGEAESQDTKSSLAADVDCTDNLHTNIAIRWK</sequence>
<dbReference type="SMART" id="SM01417">
    <property type="entry name" value="Solute_trans_a"/>
    <property type="match status" value="1"/>
</dbReference>
<dbReference type="InterPro" id="IPR005178">
    <property type="entry name" value="Ostalpha/TMEM184C"/>
</dbReference>
<feature type="transmembrane region" description="Helical" evidence="6">
    <location>
        <begin position="184"/>
        <end position="204"/>
    </location>
</feature>
<dbReference type="GO" id="GO:0016020">
    <property type="term" value="C:membrane"/>
    <property type="evidence" value="ECO:0007669"/>
    <property type="project" value="UniProtKB-SubCell"/>
</dbReference>
<evidence type="ECO:0000256" key="2">
    <source>
        <dbReference type="ARBA" id="ARBA00022692"/>
    </source>
</evidence>
<evidence type="ECO:0000256" key="3">
    <source>
        <dbReference type="ARBA" id="ARBA00022989"/>
    </source>
</evidence>
<evidence type="ECO:0000313" key="8">
    <source>
        <dbReference type="Proteomes" id="UP000245119"/>
    </source>
</evidence>
<keyword evidence="4 6" id="KW-0472">Membrane</keyword>
<evidence type="ECO:0000256" key="1">
    <source>
        <dbReference type="ARBA" id="ARBA00004141"/>
    </source>
</evidence>
<comment type="subcellular location">
    <subcellularLocation>
        <location evidence="1">Membrane</location>
        <topology evidence="1">Multi-pass membrane protein</topology>
    </subcellularLocation>
</comment>
<keyword evidence="2 6" id="KW-0812">Transmembrane</keyword>
<protein>
    <submittedName>
        <fullName evidence="7">Uncharacterized protein</fullName>
    </submittedName>
</protein>
<dbReference type="PANTHER" id="PTHR23423">
    <property type="entry name" value="ORGANIC SOLUTE TRANSPORTER-RELATED"/>
    <property type="match status" value="1"/>
</dbReference>
<dbReference type="AlphaFoldDB" id="A0A2T7NNH0"/>
<keyword evidence="8" id="KW-1185">Reference proteome</keyword>
<name>A0A2T7NNH0_POMCA</name>
<comment type="caution">
    <text evidence="7">The sequence shown here is derived from an EMBL/GenBank/DDBJ whole genome shotgun (WGS) entry which is preliminary data.</text>
</comment>
<dbReference type="OrthoDB" id="5832279at2759"/>
<organism evidence="7 8">
    <name type="scientific">Pomacea canaliculata</name>
    <name type="common">Golden apple snail</name>
    <dbReference type="NCBI Taxonomy" id="400727"/>
    <lineage>
        <taxon>Eukaryota</taxon>
        <taxon>Metazoa</taxon>
        <taxon>Spiralia</taxon>
        <taxon>Lophotrochozoa</taxon>
        <taxon>Mollusca</taxon>
        <taxon>Gastropoda</taxon>
        <taxon>Caenogastropoda</taxon>
        <taxon>Architaenioglossa</taxon>
        <taxon>Ampullarioidea</taxon>
        <taxon>Ampullariidae</taxon>
        <taxon>Pomacea</taxon>
    </lineage>
</organism>
<proteinExistence type="predicted"/>
<evidence type="ECO:0000313" key="7">
    <source>
        <dbReference type="EMBL" id="PVD22703.1"/>
    </source>
</evidence>
<feature type="compositionally biased region" description="Basic and acidic residues" evidence="5">
    <location>
        <begin position="311"/>
        <end position="332"/>
    </location>
</feature>
<feature type="transmembrane region" description="Helical" evidence="6">
    <location>
        <begin position="24"/>
        <end position="42"/>
    </location>
</feature>
<reference evidence="7 8" key="1">
    <citation type="submission" date="2018-04" db="EMBL/GenBank/DDBJ databases">
        <title>The genome of golden apple snail Pomacea canaliculata provides insight into stress tolerance and invasive adaptation.</title>
        <authorList>
            <person name="Liu C."/>
            <person name="Liu B."/>
            <person name="Ren Y."/>
            <person name="Zhang Y."/>
            <person name="Wang H."/>
            <person name="Li S."/>
            <person name="Jiang F."/>
            <person name="Yin L."/>
            <person name="Zhang G."/>
            <person name="Qian W."/>
            <person name="Fan W."/>
        </authorList>
    </citation>
    <scope>NUCLEOTIDE SEQUENCE [LARGE SCALE GENOMIC DNA]</scope>
    <source>
        <strain evidence="7">SZHN2017</strain>
        <tissue evidence="7">Muscle</tissue>
    </source>
</reference>
<accession>A0A2T7NNH0</accession>
<feature type="transmembrane region" description="Helical" evidence="6">
    <location>
        <begin position="224"/>
        <end position="244"/>
    </location>
</feature>
<dbReference type="Pfam" id="PF03619">
    <property type="entry name" value="Solute_trans_a"/>
    <property type="match status" value="1"/>
</dbReference>
<keyword evidence="3 6" id="KW-1133">Transmembrane helix</keyword>
<evidence type="ECO:0000256" key="5">
    <source>
        <dbReference type="SAM" id="MobiDB-lite"/>
    </source>
</evidence>
<dbReference type="Proteomes" id="UP000245119">
    <property type="component" value="Linkage Group LG10"/>
</dbReference>
<evidence type="ECO:0000256" key="4">
    <source>
        <dbReference type="ARBA" id="ARBA00023136"/>
    </source>
</evidence>
<feature type="region of interest" description="Disordered" evidence="5">
    <location>
        <begin position="285"/>
        <end position="337"/>
    </location>
</feature>
<evidence type="ECO:0000256" key="6">
    <source>
        <dbReference type="SAM" id="Phobius"/>
    </source>
</evidence>
<dbReference type="EMBL" id="PZQS01000010">
    <property type="protein sequence ID" value="PVD22703.1"/>
    <property type="molecule type" value="Genomic_DNA"/>
</dbReference>
<gene>
    <name evidence="7" type="ORF">C0Q70_15959</name>
</gene>